<feature type="transmembrane region" description="Helical" evidence="1">
    <location>
        <begin position="240"/>
        <end position="261"/>
    </location>
</feature>
<dbReference type="Pfam" id="PF07786">
    <property type="entry name" value="HGSNAT_cat"/>
    <property type="match status" value="1"/>
</dbReference>
<proteinExistence type="predicted"/>
<evidence type="ECO:0000259" key="2">
    <source>
        <dbReference type="Pfam" id="PF07786"/>
    </source>
</evidence>
<keyword evidence="1" id="KW-0812">Transmembrane</keyword>
<dbReference type="Proteomes" id="UP000631694">
    <property type="component" value="Unassembled WGS sequence"/>
</dbReference>
<evidence type="ECO:0000256" key="1">
    <source>
        <dbReference type="SAM" id="Phobius"/>
    </source>
</evidence>
<keyword evidence="4" id="KW-1185">Reference proteome</keyword>
<feature type="transmembrane region" description="Helical" evidence="1">
    <location>
        <begin position="146"/>
        <end position="165"/>
    </location>
</feature>
<keyword evidence="1" id="KW-1133">Transmembrane helix</keyword>
<evidence type="ECO:0000313" key="3">
    <source>
        <dbReference type="EMBL" id="MBH0239461.1"/>
    </source>
</evidence>
<feature type="transmembrane region" description="Helical" evidence="1">
    <location>
        <begin position="121"/>
        <end position="139"/>
    </location>
</feature>
<dbReference type="RefSeq" id="WP_197312535.1">
    <property type="nucleotide sequence ID" value="NZ_JADZLT010000054.1"/>
</dbReference>
<feature type="transmembrane region" description="Helical" evidence="1">
    <location>
        <begin position="23"/>
        <end position="43"/>
    </location>
</feature>
<reference evidence="3" key="1">
    <citation type="submission" date="2020-12" db="EMBL/GenBank/DDBJ databases">
        <title>Methylobrevis albus sp. nov., isolated from fresh water lack sediment.</title>
        <authorList>
            <person name="Zou Q."/>
        </authorList>
    </citation>
    <scope>NUCLEOTIDE SEQUENCE</scope>
    <source>
        <strain evidence="3">L22</strain>
    </source>
</reference>
<dbReference type="AlphaFoldDB" id="A0A931I552"/>
<feature type="transmembrane region" description="Helical" evidence="1">
    <location>
        <begin position="96"/>
        <end position="115"/>
    </location>
</feature>
<feature type="transmembrane region" description="Helical" evidence="1">
    <location>
        <begin position="185"/>
        <end position="205"/>
    </location>
</feature>
<protein>
    <submittedName>
        <fullName evidence="3">DUF1624 domain-containing protein</fullName>
    </submittedName>
</protein>
<dbReference type="EMBL" id="JADZLT010000054">
    <property type="protein sequence ID" value="MBH0239461.1"/>
    <property type="molecule type" value="Genomic_DNA"/>
</dbReference>
<accession>A0A931I552</accession>
<feature type="transmembrane region" description="Helical" evidence="1">
    <location>
        <begin position="63"/>
        <end position="84"/>
    </location>
</feature>
<dbReference type="InterPro" id="IPR012429">
    <property type="entry name" value="HGSNAT_cat"/>
</dbReference>
<keyword evidence="1" id="KW-0472">Membrane</keyword>
<comment type="caution">
    <text evidence="3">The sequence shown here is derived from an EMBL/GenBank/DDBJ whole genome shotgun (WGS) entry which is preliminary data.</text>
</comment>
<gene>
    <name evidence="3" type="ORF">I5731_16680</name>
</gene>
<feature type="domain" description="Heparan-alpha-glucosaminide N-acetyltransferase catalytic" evidence="2">
    <location>
        <begin position="21"/>
        <end position="248"/>
    </location>
</feature>
<evidence type="ECO:0000313" key="4">
    <source>
        <dbReference type="Proteomes" id="UP000631694"/>
    </source>
</evidence>
<sequence>MSQPIRPFTLPERPGSAVRPRSLGVDALRGLAILAMAIYHFTWDLGYFGLIGVDPAVDEGWRLFAKLIAASFLALVGAGLVLAGRDGFDGVRYGARLAKIIAAAILVSAATFAAFPDRFVYFGILHHIALASILALPFLRLPLPVVALAAVAAFLLPDYATLPLFDEPALWWTGLAPETRPANDFVPLFPWFSAVLAGIVIARVLGGARPTRPSTPASPAPEPRGAAVLRPLAFAGRHSLLIYLVHQPLLFGLVMAAAAVMPRDAGIERLRFIAACEATCQQTNGGDPAICPAYCGCVSGSLERNGFWTSRMSEEEAQSMLGTAAAGCRIDIAPEFLNED</sequence>
<name>A0A931I552_9HYPH</name>
<organism evidence="3 4">
    <name type="scientific">Methylobrevis albus</name>
    <dbReference type="NCBI Taxonomy" id="2793297"/>
    <lineage>
        <taxon>Bacteria</taxon>
        <taxon>Pseudomonadati</taxon>
        <taxon>Pseudomonadota</taxon>
        <taxon>Alphaproteobacteria</taxon>
        <taxon>Hyphomicrobiales</taxon>
        <taxon>Pleomorphomonadaceae</taxon>
        <taxon>Methylobrevis</taxon>
    </lineage>
</organism>